<accession>A0ABT5SX63</accession>
<feature type="compositionally biased region" description="Polar residues" evidence="1">
    <location>
        <begin position="253"/>
        <end position="275"/>
    </location>
</feature>
<dbReference type="EMBL" id="JAQZAO010000006">
    <property type="protein sequence ID" value="MDD7966736.1"/>
    <property type="molecule type" value="Genomic_DNA"/>
</dbReference>
<dbReference type="Proteomes" id="UP001300763">
    <property type="component" value="Unassembled WGS sequence"/>
</dbReference>
<comment type="caution">
    <text evidence="2">The sequence shown here is derived from an EMBL/GenBank/DDBJ whole genome shotgun (WGS) entry which is preliminary data.</text>
</comment>
<evidence type="ECO:0000256" key="1">
    <source>
        <dbReference type="SAM" id="MobiDB-lite"/>
    </source>
</evidence>
<feature type="region of interest" description="Disordered" evidence="1">
    <location>
        <begin position="1"/>
        <end position="26"/>
    </location>
</feature>
<reference evidence="2 3" key="1">
    <citation type="submission" date="2023-02" db="EMBL/GenBank/DDBJ databases">
        <title>Genome sequencing required for Actinomycetospora new species description.</title>
        <authorList>
            <person name="Saimee Y."/>
            <person name="Duangmal K."/>
        </authorList>
    </citation>
    <scope>NUCLEOTIDE SEQUENCE [LARGE SCALE GENOMIC DNA]</scope>
    <source>
        <strain evidence="2 3">DW7H6</strain>
    </source>
</reference>
<dbReference type="RefSeq" id="WP_274201267.1">
    <property type="nucleotide sequence ID" value="NZ_JAQZAO010000006.1"/>
</dbReference>
<feature type="compositionally biased region" description="Low complexity" evidence="1">
    <location>
        <begin position="1"/>
        <end position="21"/>
    </location>
</feature>
<name>A0ABT5SX63_9PSEU</name>
<gene>
    <name evidence="2" type="ORF">PGB27_15485</name>
</gene>
<organism evidence="2 3">
    <name type="scientific">Actinomycetospora lemnae</name>
    <dbReference type="NCBI Taxonomy" id="3019891"/>
    <lineage>
        <taxon>Bacteria</taxon>
        <taxon>Bacillati</taxon>
        <taxon>Actinomycetota</taxon>
        <taxon>Actinomycetes</taxon>
        <taxon>Pseudonocardiales</taxon>
        <taxon>Pseudonocardiaceae</taxon>
        <taxon>Actinomycetospora</taxon>
    </lineage>
</organism>
<proteinExistence type="predicted"/>
<feature type="region of interest" description="Disordered" evidence="1">
    <location>
        <begin position="235"/>
        <end position="275"/>
    </location>
</feature>
<sequence>MTGPTTQPGGPAGPSPGATGSPMPPYGLVARLGDWWQARADARAGLPSLEPGRPVGTPSLEEYHQDFLARVHRERLRLDVEIAPMHQTRATIAARIPETEEALARARARLDAIPVLLDAEQLAVRRGGEGDTAQDVVAARRAREHEAVRRPLVDEAARLHAQLTQMRVEYARLASTIRACELVGATRVRRLHAQVMRRVSAYERHLVRRHPAGDRIGPALAAQHPVVPGWVAAAEADDPSIPDTGPVSPPTGFPTTSSARTGSSAPYGATTSQEQ</sequence>
<evidence type="ECO:0000313" key="3">
    <source>
        <dbReference type="Proteomes" id="UP001300763"/>
    </source>
</evidence>
<keyword evidence="3" id="KW-1185">Reference proteome</keyword>
<evidence type="ECO:0000313" key="2">
    <source>
        <dbReference type="EMBL" id="MDD7966736.1"/>
    </source>
</evidence>
<protein>
    <submittedName>
        <fullName evidence="2">Uncharacterized protein</fullName>
    </submittedName>
</protein>